<evidence type="ECO:0000256" key="5">
    <source>
        <dbReference type="ARBA" id="ARBA00022448"/>
    </source>
</evidence>
<keyword evidence="14 16" id="KW-0472">Membrane</keyword>
<keyword evidence="11 16" id="KW-0520">NAD</keyword>
<evidence type="ECO:0000256" key="7">
    <source>
        <dbReference type="ARBA" id="ARBA00022692"/>
    </source>
</evidence>
<evidence type="ECO:0000256" key="4">
    <source>
        <dbReference type="ARBA" id="ARBA00021006"/>
    </source>
</evidence>
<keyword evidence="12 16" id="KW-0830">Ubiquinone</keyword>
<name>A0A344AYL1_AMPFA</name>
<feature type="transmembrane region" description="Helical" evidence="16">
    <location>
        <begin position="104"/>
        <end position="124"/>
    </location>
</feature>
<dbReference type="GO" id="GO:0015990">
    <property type="term" value="P:electron transport coupled proton transport"/>
    <property type="evidence" value="ECO:0007669"/>
    <property type="project" value="TreeGrafter"/>
</dbReference>
<evidence type="ECO:0000256" key="8">
    <source>
        <dbReference type="ARBA" id="ARBA00022967"/>
    </source>
</evidence>
<evidence type="ECO:0000256" key="13">
    <source>
        <dbReference type="ARBA" id="ARBA00023128"/>
    </source>
</evidence>
<evidence type="ECO:0000256" key="2">
    <source>
        <dbReference type="ARBA" id="ARBA00009025"/>
    </source>
</evidence>
<comment type="similarity">
    <text evidence="2 16">Belongs to the complex I subunit 4 family.</text>
</comment>
<evidence type="ECO:0000313" key="19">
    <source>
        <dbReference type="EMBL" id="AWX90718.1"/>
    </source>
</evidence>
<dbReference type="PANTHER" id="PTHR43507">
    <property type="entry name" value="NADH-UBIQUINONE OXIDOREDUCTASE CHAIN 4"/>
    <property type="match status" value="1"/>
</dbReference>
<feature type="domain" description="NADH:ubiquinone oxidoreductase chain 4 N-terminal" evidence="18">
    <location>
        <begin position="9"/>
        <end position="93"/>
    </location>
</feature>
<feature type="transmembrane region" description="Helical" evidence="16">
    <location>
        <begin position="295"/>
        <end position="316"/>
    </location>
</feature>
<organism evidence="19">
    <name type="scientific">Amphioctopus fangsiao</name>
    <name type="common">Ocellated octopus</name>
    <name type="synonym">Octopus ocellatus</name>
    <dbReference type="NCBI Taxonomy" id="515817"/>
    <lineage>
        <taxon>Eukaryota</taxon>
        <taxon>Metazoa</taxon>
        <taxon>Spiralia</taxon>
        <taxon>Lophotrochozoa</taxon>
        <taxon>Mollusca</taxon>
        <taxon>Cephalopoda</taxon>
        <taxon>Coleoidea</taxon>
        <taxon>Octopodiformes</taxon>
        <taxon>Octopoda</taxon>
        <taxon>Incirrata</taxon>
        <taxon>Octopodidae</taxon>
        <taxon>Amphioctopus</taxon>
    </lineage>
</organism>
<evidence type="ECO:0000259" key="18">
    <source>
        <dbReference type="Pfam" id="PF01059"/>
    </source>
</evidence>
<evidence type="ECO:0000256" key="1">
    <source>
        <dbReference type="ARBA" id="ARBA00004225"/>
    </source>
</evidence>
<evidence type="ECO:0000256" key="3">
    <source>
        <dbReference type="ARBA" id="ARBA00012944"/>
    </source>
</evidence>
<dbReference type="Pfam" id="PF01059">
    <property type="entry name" value="Oxidored_q5_N"/>
    <property type="match status" value="1"/>
</dbReference>
<dbReference type="InterPro" id="IPR003918">
    <property type="entry name" value="NADH_UbQ_OxRdtase"/>
</dbReference>
<comment type="subcellular location">
    <subcellularLocation>
        <location evidence="1 16">Mitochondrion membrane</location>
        <topology evidence="1 16">Multi-pass membrane protein</topology>
    </subcellularLocation>
</comment>
<evidence type="ECO:0000256" key="9">
    <source>
        <dbReference type="ARBA" id="ARBA00022982"/>
    </source>
</evidence>
<evidence type="ECO:0000256" key="14">
    <source>
        <dbReference type="ARBA" id="ARBA00023136"/>
    </source>
</evidence>
<evidence type="ECO:0000259" key="17">
    <source>
        <dbReference type="Pfam" id="PF00361"/>
    </source>
</evidence>
<keyword evidence="5 16" id="KW-0813">Transport</keyword>
<geneLocation type="mitochondrion" evidence="19"/>
<comment type="catalytic activity">
    <reaction evidence="15 16">
        <text>a ubiquinone + NADH + 5 H(+)(in) = a ubiquinol + NAD(+) + 4 H(+)(out)</text>
        <dbReference type="Rhea" id="RHEA:29091"/>
        <dbReference type="Rhea" id="RHEA-COMP:9565"/>
        <dbReference type="Rhea" id="RHEA-COMP:9566"/>
        <dbReference type="ChEBI" id="CHEBI:15378"/>
        <dbReference type="ChEBI" id="CHEBI:16389"/>
        <dbReference type="ChEBI" id="CHEBI:17976"/>
        <dbReference type="ChEBI" id="CHEBI:57540"/>
        <dbReference type="ChEBI" id="CHEBI:57945"/>
        <dbReference type="EC" id="7.1.1.2"/>
    </reaction>
</comment>
<keyword evidence="7 16" id="KW-0812">Transmembrane</keyword>
<feature type="transmembrane region" description="Helical" evidence="16">
    <location>
        <begin position="367"/>
        <end position="396"/>
    </location>
</feature>
<dbReference type="InterPro" id="IPR000260">
    <property type="entry name" value="NADH4_N"/>
</dbReference>
<sequence length="441" mass="50520">MFVLFFSGFKLKWELYLWFMMIFSFMMLKNLSVDISGMTEFYFFFDKLSSILILLSFWTSSLMLLSSYKSVKLLNNKVNFFSFCVLMLCFVVVIFFLVENLILFYFFFEISLIPTLMLILSWGYQPERLQAGMYMMLYTVSASLPLLLCLLLLCYYEGSYNMSIIYLLLINNLGLYWIIGLLLAFLVKLPLYFFHLWLPKAHVEAPISGSMILAWVLLKLGGYGIMRFVILFKILGSSFMVMLVVVCLWGGMLTSIICVGQSDMKSLIAYSSIGHMGVMLVGVISGFIVGWEGAILMMVCHGLCSSGLFCVGNLIYEKINSRSLFLCGGMINYNPMMSLLMFLLCICNMGAPPFINLVSEIMLYISMYMYSFFLLFFVLLMVFLGGLYNLIFYVSISHGQVMSFIKCIGINKSNENLLLLLHIFPLLLFILNVGYISKIYI</sequence>
<keyword evidence="9 16" id="KW-0249">Electron transport</keyword>
<dbReference type="GO" id="GO:0008137">
    <property type="term" value="F:NADH dehydrogenase (ubiquinone) activity"/>
    <property type="evidence" value="ECO:0007669"/>
    <property type="project" value="UniProtKB-UniRule"/>
</dbReference>
<feature type="transmembrane region" description="Helical" evidence="16">
    <location>
        <begin position="48"/>
        <end position="66"/>
    </location>
</feature>
<feature type="transmembrane region" description="Helical" evidence="16">
    <location>
        <begin position="417"/>
        <end position="436"/>
    </location>
</feature>
<dbReference type="EMBL" id="MF029684">
    <property type="protein sequence ID" value="AWX90718.1"/>
    <property type="molecule type" value="Genomic_DNA"/>
</dbReference>
<dbReference type="InterPro" id="IPR001750">
    <property type="entry name" value="ND/Mrp_TM"/>
</dbReference>
<dbReference type="GO" id="GO:0003954">
    <property type="term" value="F:NADH dehydrogenase activity"/>
    <property type="evidence" value="ECO:0007669"/>
    <property type="project" value="TreeGrafter"/>
</dbReference>
<dbReference type="PANTHER" id="PTHR43507:SF20">
    <property type="entry name" value="NADH-UBIQUINONE OXIDOREDUCTASE CHAIN 4"/>
    <property type="match status" value="1"/>
</dbReference>
<proteinExistence type="inferred from homology"/>
<evidence type="ECO:0000256" key="12">
    <source>
        <dbReference type="ARBA" id="ARBA00023075"/>
    </source>
</evidence>
<keyword evidence="10 16" id="KW-1133">Transmembrane helix</keyword>
<keyword evidence="6 16" id="KW-0679">Respiratory chain</keyword>
<evidence type="ECO:0000256" key="10">
    <source>
        <dbReference type="ARBA" id="ARBA00022989"/>
    </source>
</evidence>
<feature type="domain" description="NADH:quinone oxidoreductase/Mrp antiporter transmembrane" evidence="17">
    <location>
        <begin position="99"/>
        <end position="383"/>
    </location>
</feature>
<feature type="transmembrane region" description="Helical" evidence="16">
    <location>
        <begin position="136"/>
        <end position="158"/>
    </location>
</feature>
<keyword evidence="13 16" id="KW-0496">Mitochondrion</keyword>
<feature type="transmembrane region" description="Helical" evidence="16">
    <location>
        <begin position="78"/>
        <end position="98"/>
    </location>
</feature>
<dbReference type="GO" id="GO:0031966">
    <property type="term" value="C:mitochondrial membrane"/>
    <property type="evidence" value="ECO:0007669"/>
    <property type="project" value="UniProtKB-SubCell"/>
</dbReference>
<feature type="transmembrane region" description="Helical" evidence="16">
    <location>
        <begin position="164"/>
        <end position="191"/>
    </location>
</feature>
<feature type="transmembrane region" description="Helical" evidence="16">
    <location>
        <begin position="267"/>
        <end position="289"/>
    </location>
</feature>
<dbReference type="EC" id="7.1.1.2" evidence="3 16"/>
<comment type="function">
    <text evidence="16">Core subunit of the mitochondrial membrane respiratory chain NADH dehydrogenase (Complex I) which catalyzes electron transfer from NADH through the respiratory chain, using ubiquinone as an electron acceptor. Essential for the catalytic activity and assembly of complex I.</text>
</comment>
<evidence type="ECO:0000256" key="11">
    <source>
        <dbReference type="ARBA" id="ARBA00023027"/>
    </source>
</evidence>
<feature type="transmembrane region" description="Helical" evidence="16">
    <location>
        <begin position="238"/>
        <end position="260"/>
    </location>
</feature>
<gene>
    <name evidence="19" type="primary">ND4</name>
</gene>
<dbReference type="GO" id="GO:0048039">
    <property type="term" value="F:ubiquinone binding"/>
    <property type="evidence" value="ECO:0007669"/>
    <property type="project" value="TreeGrafter"/>
</dbReference>
<dbReference type="AlphaFoldDB" id="A0A344AYL1"/>
<feature type="transmembrane region" description="Helical" evidence="16">
    <location>
        <begin position="12"/>
        <end position="28"/>
    </location>
</feature>
<dbReference type="PRINTS" id="PR01437">
    <property type="entry name" value="NUOXDRDTASE4"/>
</dbReference>
<feature type="transmembrane region" description="Helical" evidence="16">
    <location>
        <begin position="337"/>
        <end position="355"/>
    </location>
</feature>
<protein>
    <recommendedName>
        <fullName evidence="4 16">NADH-ubiquinone oxidoreductase chain 4</fullName>
        <ecNumber evidence="3 16">7.1.1.2</ecNumber>
    </recommendedName>
</protein>
<evidence type="ECO:0000256" key="6">
    <source>
        <dbReference type="ARBA" id="ARBA00022660"/>
    </source>
</evidence>
<dbReference type="Pfam" id="PF00361">
    <property type="entry name" value="Proton_antipo_M"/>
    <property type="match status" value="1"/>
</dbReference>
<evidence type="ECO:0000256" key="15">
    <source>
        <dbReference type="ARBA" id="ARBA00049551"/>
    </source>
</evidence>
<evidence type="ECO:0000256" key="16">
    <source>
        <dbReference type="RuleBase" id="RU003297"/>
    </source>
</evidence>
<dbReference type="GO" id="GO:0042773">
    <property type="term" value="P:ATP synthesis coupled electron transport"/>
    <property type="evidence" value="ECO:0007669"/>
    <property type="project" value="InterPro"/>
</dbReference>
<reference evidence="19" key="1">
    <citation type="submission" date="2017-05" db="EMBL/GenBank/DDBJ databases">
        <title>Determination of the complete mitochondrial DNA sequence of Octopus ocellatus.</title>
        <authorList>
            <person name="Wei C."/>
        </authorList>
    </citation>
    <scope>NUCLEOTIDE SEQUENCE</scope>
    <source>
        <strain evidence="19">QD</strain>
    </source>
</reference>
<keyword evidence="8" id="KW-1278">Translocase</keyword>
<accession>A0A344AYL1</accession>